<sequence length="256" mass="28259">MTSLHPTSSVANVNPFYAARLAREPKETRFQPDRPVYAKLPKAPVNASPVPGLTSLYHDDEPGPYGNRGYPGNCGGNLIRDLIRYFRPITVLDPMTGSGTCRDVCRAEGVHCISSDLKRGDDACGSLSHLDGLGFDLIWTHPPYWRMKIYSDDPRCLSQAPTLEAFLERYAKFLANMAGLLAENGKLAVLMGDYSDRDAGFVPLVYHTKRLAFEAGLRQSCTDIVRFSHGASSGKKVYRSSFIPGLHDICAIFERA</sequence>
<dbReference type="InParanoid" id="A0A6C2YV43"/>
<keyword evidence="2" id="KW-1185">Reference proteome</keyword>
<dbReference type="RefSeq" id="WP_162660406.1">
    <property type="nucleotide sequence ID" value="NZ_LR593887.1"/>
</dbReference>
<protein>
    <recommendedName>
        <fullName evidence="3">DNA methylase N-4/N-6 domain-containing protein</fullName>
    </recommendedName>
</protein>
<dbReference type="KEGG" id="tim:GMBLW1_38790"/>
<dbReference type="Proteomes" id="UP000464378">
    <property type="component" value="Chromosome"/>
</dbReference>
<dbReference type="SUPFAM" id="SSF53335">
    <property type="entry name" value="S-adenosyl-L-methionine-dependent methyltransferases"/>
    <property type="match status" value="1"/>
</dbReference>
<dbReference type="PRINTS" id="PR00507">
    <property type="entry name" value="N12N6MTFRASE"/>
</dbReference>
<evidence type="ECO:0008006" key="3">
    <source>
        <dbReference type="Google" id="ProtNLM"/>
    </source>
</evidence>
<evidence type="ECO:0000313" key="1">
    <source>
        <dbReference type="EMBL" id="VIP05314.1"/>
    </source>
</evidence>
<reference evidence="1" key="1">
    <citation type="submission" date="2019-04" db="EMBL/GenBank/DDBJ databases">
        <authorList>
            <consortium name="Science for Life Laboratories"/>
        </authorList>
    </citation>
    <scope>NUCLEOTIDE SEQUENCE</scope>
    <source>
        <strain evidence="1">MBLW1</strain>
    </source>
</reference>
<dbReference type="Gene3D" id="3.40.50.150">
    <property type="entry name" value="Vaccinia Virus protein VP39"/>
    <property type="match status" value="1"/>
</dbReference>
<name>A0A6C2YV43_9BACT</name>
<accession>A0A6C2YV43</accession>
<proteinExistence type="predicted"/>
<dbReference type="InterPro" id="IPR029063">
    <property type="entry name" value="SAM-dependent_MTases_sf"/>
</dbReference>
<organism evidence="1">
    <name type="scientific">Tuwongella immobilis</name>
    <dbReference type="NCBI Taxonomy" id="692036"/>
    <lineage>
        <taxon>Bacteria</taxon>
        <taxon>Pseudomonadati</taxon>
        <taxon>Planctomycetota</taxon>
        <taxon>Planctomycetia</taxon>
        <taxon>Gemmatales</taxon>
        <taxon>Gemmataceae</taxon>
        <taxon>Tuwongella</taxon>
    </lineage>
</organism>
<gene>
    <name evidence="1" type="ORF">GMBLW1_38790</name>
</gene>
<evidence type="ECO:0000313" key="2">
    <source>
        <dbReference type="Proteomes" id="UP000464378"/>
    </source>
</evidence>
<dbReference type="EMBL" id="LR593887">
    <property type="protein sequence ID" value="VTS07984.1"/>
    <property type="molecule type" value="Genomic_DNA"/>
</dbReference>
<dbReference type="AlphaFoldDB" id="A0A6C2YV43"/>
<dbReference type="EMBL" id="LR586016">
    <property type="protein sequence ID" value="VIP05314.1"/>
    <property type="molecule type" value="Genomic_DNA"/>
</dbReference>